<dbReference type="EMBL" id="SDMP01000008">
    <property type="protein sequence ID" value="RYR43766.1"/>
    <property type="molecule type" value="Genomic_DNA"/>
</dbReference>
<keyword evidence="5" id="KW-1185">Reference proteome</keyword>
<organism evidence="4 5">
    <name type="scientific">Arachis hypogaea</name>
    <name type="common">Peanut</name>
    <dbReference type="NCBI Taxonomy" id="3818"/>
    <lineage>
        <taxon>Eukaryota</taxon>
        <taxon>Viridiplantae</taxon>
        <taxon>Streptophyta</taxon>
        <taxon>Embryophyta</taxon>
        <taxon>Tracheophyta</taxon>
        <taxon>Spermatophyta</taxon>
        <taxon>Magnoliopsida</taxon>
        <taxon>eudicotyledons</taxon>
        <taxon>Gunneridae</taxon>
        <taxon>Pentapetalae</taxon>
        <taxon>rosids</taxon>
        <taxon>fabids</taxon>
        <taxon>Fabales</taxon>
        <taxon>Fabaceae</taxon>
        <taxon>Papilionoideae</taxon>
        <taxon>50 kb inversion clade</taxon>
        <taxon>dalbergioids sensu lato</taxon>
        <taxon>Dalbergieae</taxon>
        <taxon>Pterocarpus clade</taxon>
        <taxon>Arachis</taxon>
    </lineage>
</organism>
<evidence type="ECO:0000313" key="5">
    <source>
        <dbReference type="Proteomes" id="UP000289738"/>
    </source>
</evidence>
<evidence type="ECO:0000256" key="3">
    <source>
        <dbReference type="SAM" id="Phobius"/>
    </source>
</evidence>
<gene>
    <name evidence="4" type="ORF">Ahy_A08g040163</name>
</gene>
<feature type="transmembrane region" description="Helical" evidence="3">
    <location>
        <begin position="247"/>
        <end position="269"/>
    </location>
</feature>
<feature type="region of interest" description="Disordered" evidence="2">
    <location>
        <begin position="1"/>
        <end position="21"/>
    </location>
</feature>
<dbReference type="Pfam" id="PF22099">
    <property type="entry name" value="MRS2-like"/>
    <property type="match status" value="1"/>
</dbReference>
<evidence type="ECO:0000256" key="2">
    <source>
        <dbReference type="SAM" id="MobiDB-lite"/>
    </source>
</evidence>
<accession>A0A445BZ40</accession>
<dbReference type="AlphaFoldDB" id="A0A445BZ40"/>
<comment type="caution">
    <text evidence="4">The sequence shown here is derived from an EMBL/GenBank/DDBJ whole genome shotgun (WGS) entry which is preliminary data.</text>
</comment>
<dbReference type="InterPro" id="IPR039204">
    <property type="entry name" value="MRS2-like"/>
</dbReference>
<proteinExistence type="inferred from homology"/>
<dbReference type="STRING" id="3818.A0A445BZ40"/>
<sequence>MCFRGSFHQHTDTSPKPFSPATDAPTVPFLPFLTATAGQKRSIAGALLHCSIAVYSSTYGDGAVLNREKPLSLLFSLFFLCSSVSRRSYSYGLHPRDIRSVDPSLFSTNLVPSLLVYEHMILLNLGSLQAIAMKDCLFEWTKAKLLPLLIFTSKGGQAFLESLLPRLNPKNCNGGPSMPFELEIWLQLAYSWMRFSEEIKAILGTTVKHKVLLVSNELFFLFKFIMRKTCILFAYVKFLFDLVMQQICSLVLGTPFYIHAIYIISLFSLY</sequence>
<feature type="transmembrane region" description="Helical" evidence="3">
    <location>
        <begin position="218"/>
        <end position="240"/>
    </location>
</feature>
<evidence type="ECO:0000256" key="1">
    <source>
        <dbReference type="ARBA" id="ARBA00007535"/>
    </source>
</evidence>
<dbReference type="Proteomes" id="UP000289738">
    <property type="component" value="Chromosome A08"/>
</dbReference>
<dbReference type="Gene3D" id="2.40.128.330">
    <property type="match status" value="1"/>
</dbReference>
<reference evidence="4 5" key="1">
    <citation type="submission" date="2019-01" db="EMBL/GenBank/DDBJ databases">
        <title>Sequencing of cultivated peanut Arachis hypogaea provides insights into genome evolution and oil improvement.</title>
        <authorList>
            <person name="Chen X."/>
        </authorList>
    </citation>
    <scope>NUCLEOTIDE SEQUENCE [LARGE SCALE GENOMIC DNA]</scope>
    <source>
        <strain evidence="5">cv. Fuhuasheng</strain>
        <tissue evidence="4">Leaves</tissue>
    </source>
</reference>
<evidence type="ECO:0000313" key="4">
    <source>
        <dbReference type="EMBL" id="RYR43766.1"/>
    </source>
</evidence>
<keyword evidence="3" id="KW-0812">Transmembrane</keyword>
<dbReference type="GO" id="GO:0015095">
    <property type="term" value="F:magnesium ion transmembrane transporter activity"/>
    <property type="evidence" value="ECO:0007669"/>
    <property type="project" value="UniProtKB-ARBA"/>
</dbReference>
<keyword evidence="3" id="KW-0472">Membrane</keyword>
<comment type="similarity">
    <text evidence="1">Belongs to the CorA metal ion transporter (MIT) (TC 1.A.35.5) family.</text>
</comment>
<name>A0A445BZ40_ARAHY</name>
<protein>
    <submittedName>
        <fullName evidence="4">Uncharacterized protein</fullName>
    </submittedName>
</protein>
<keyword evidence="3" id="KW-1133">Transmembrane helix</keyword>